<dbReference type="PROSITE" id="PS00028">
    <property type="entry name" value="ZINC_FINGER_C2H2_1"/>
    <property type="match status" value="2"/>
</dbReference>
<keyword evidence="4" id="KW-0862">Zinc</keyword>
<dbReference type="AlphaFoldDB" id="A0A1E1XUS5"/>
<sequence length="124" mass="14306">GVPAIAGPSSYQQSTPSHGGLLHSLRQGRLTSWEKRSFMCSSCDYRSYKWAHIVQHHRTHTGERPFACHLCPARFAQKNDLTRHVRSHTGERPFKCRICGLAFSRPYIRHRHERGHFDGQDHSC</sequence>
<evidence type="ECO:0000256" key="1">
    <source>
        <dbReference type="ARBA" id="ARBA00022723"/>
    </source>
</evidence>
<dbReference type="GO" id="GO:0008270">
    <property type="term" value="F:zinc ion binding"/>
    <property type="evidence" value="ECO:0007669"/>
    <property type="project" value="UniProtKB-KW"/>
</dbReference>
<organism evidence="8">
    <name type="scientific">Amblyomma sculptum</name>
    <name type="common">Tick</name>
    <dbReference type="NCBI Taxonomy" id="1581419"/>
    <lineage>
        <taxon>Eukaryota</taxon>
        <taxon>Metazoa</taxon>
        <taxon>Ecdysozoa</taxon>
        <taxon>Arthropoda</taxon>
        <taxon>Chelicerata</taxon>
        <taxon>Arachnida</taxon>
        <taxon>Acari</taxon>
        <taxon>Parasitiformes</taxon>
        <taxon>Ixodida</taxon>
        <taxon>Ixodoidea</taxon>
        <taxon>Ixodidae</taxon>
        <taxon>Amblyomminae</taxon>
        <taxon>Amblyomma</taxon>
    </lineage>
</organism>
<feature type="domain" description="C2H2-type" evidence="7">
    <location>
        <begin position="38"/>
        <end position="65"/>
    </location>
</feature>
<dbReference type="SUPFAM" id="SSF57667">
    <property type="entry name" value="beta-beta-alpha zinc fingers"/>
    <property type="match status" value="2"/>
</dbReference>
<evidence type="ECO:0000256" key="2">
    <source>
        <dbReference type="ARBA" id="ARBA00022737"/>
    </source>
</evidence>
<feature type="domain" description="C2H2-type" evidence="7">
    <location>
        <begin position="94"/>
        <end position="121"/>
    </location>
</feature>
<feature type="domain" description="C2H2-type" evidence="7">
    <location>
        <begin position="66"/>
        <end position="93"/>
    </location>
</feature>
<dbReference type="FunFam" id="3.30.160.60:FF:002343">
    <property type="entry name" value="Zinc finger protein 33A"/>
    <property type="match status" value="1"/>
</dbReference>
<evidence type="ECO:0000256" key="3">
    <source>
        <dbReference type="ARBA" id="ARBA00022771"/>
    </source>
</evidence>
<evidence type="ECO:0000313" key="8">
    <source>
        <dbReference type="EMBL" id="JAU03056.1"/>
    </source>
</evidence>
<dbReference type="FunFam" id="3.30.160.60:FF:000100">
    <property type="entry name" value="Zinc finger 45-like"/>
    <property type="match status" value="1"/>
</dbReference>
<dbReference type="GO" id="GO:0000978">
    <property type="term" value="F:RNA polymerase II cis-regulatory region sequence-specific DNA binding"/>
    <property type="evidence" value="ECO:0007669"/>
    <property type="project" value="TreeGrafter"/>
</dbReference>
<reference evidence="8" key="1">
    <citation type="submission" date="2016-09" db="EMBL/GenBank/DDBJ databases">
        <authorList>
            <person name="Capua I."/>
            <person name="De Benedictis P."/>
            <person name="Joannis T."/>
            <person name="Lombin L.H."/>
            <person name="Cattoli G."/>
        </authorList>
    </citation>
    <scope>NUCLEOTIDE SEQUENCE</scope>
</reference>
<dbReference type="PANTHER" id="PTHR23235:SF120">
    <property type="entry name" value="KRUPPEL-LIKE FACTOR 15"/>
    <property type="match status" value="1"/>
</dbReference>
<feature type="non-terminal residue" evidence="8">
    <location>
        <position position="1"/>
    </location>
</feature>
<name>A0A1E1XUS5_AMBSC</name>
<keyword evidence="1" id="KW-0479">Metal-binding</keyword>
<dbReference type="Gene3D" id="3.30.160.60">
    <property type="entry name" value="Classic Zinc Finger"/>
    <property type="match status" value="3"/>
</dbReference>
<dbReference type="PROSITE" id="PS50157">
    <property type="entry name" value="ZINC_FINGER_C2H2_2"/>
    <property type="match status" value="3"/>
</dbReference>
<dbReference type="InterPro" id="IPR013087">
    <property type="entry name" value="Znf_C2H2_type"/>
</dbReference>
<keyword evidence="8" id="KW-0371">Homeobox</keyword>
<keyword evidence="8" id="KW-0238">DNA-binding</keyword>
<proteinExistence type="evidence at transcript level"/>
<dbReference type="SMART" id="SM00355">
    <property type="entry name" value="ZnF_C2H2"/>
    <property type="match status" value="3"/>
</dbReference>
<dbReference type="EMBL" id="GFAA01000379">
    <property type="protein sequence ID" value="JAU03056.1"/>
    <property type="molecule type" value="mRNA"/>
</dbReference>
<dbReference type="Pfam" id="PF00096">
    <property type="entry name" value="zf-C2H2"/>
    <property type="match status" value="1"/>
</dbReference>
<dbReference type="InterPro" id="IPR036236">
    <property type="entry name" value="Znf_C2H2_sf"/>
</dbReference>
<feature type="region of interest" description="Disordered" evidence="6">
    <location>
        <begin position="1"/>
        <end position="20"/>
    </location>
</feature>
<evidence type="ECO:0000259" key="7">
    <source>
        <dbReference type="PROSITE" id="PS50157"/>
    </source>
</evidence>
<dbReference type="PANTHER" id="PTHR23235">
    <property type="entry name" value="KRUEPPEL-LIKE TRANSCRIPTION FACTOR"/>
    <property type="match status" value="1"/>
</dbReference>
<evidence type="ECO:0000256" key="5">
    <source>
        <dbReference type="PROSITE-ProRule" id="PRU00042"/>
    </source>
</evidence>
<evidence type="ECO:0000256" key="6">
    <source>
        <dbReference type="SAM" id="MobiDB-lite"/>
    </source>
</evidence>
<accession>A0A1E1XUS5</accession>
<keyword evidence="2" id="KW-0677">Repeat</keyword>
<reference evidence="8" key="2">
    <citation type="journal article" date="2017" name="Front. Cell. Infect. Microbiol.">
        <title>Analysis of the Salivary Gland Transcriptome of Unfed and Partially Fed Amblyomma sculptum Ticks and Descriptive Proteome of the Saliva.</title>
        <authorList>
            <person name="Esteves E."/>
            <person name="Maruyama S.R."/>
            <person name="Kawahara R."/>
            <person name="Fujita A."/>
            <person name="Martins L.A."/>
            <person name="Righi A.A."/>
            <person name="Costa F.B."/>
            <person name="Palmisano G."/>
            <person name="Labruna M.B."/>
            <person name="Sa-Nunes A."/>
            <person name="Ribeiro J.M.C."/>
            <person name="Fogaca A.C."/>
        </authorList>
    </citation>
    <scope>NUCLEOTIDE SEQUENCE</scope>
</reference>
<protein>
    <submittedName>
        <fullName evidence="8">Putative homeobox transcription factor sip1</fullName>
    </submittedName>
</protein>
<evidence type="ECO:0000256" key="4">
    <source>
        <dbReference type="ARBA" id="ARBA00022833"/>
    </source>
</evidence>
<dbReference type="GO" id="GO:0000981">
    <property type="term" value="F:DNA-binding transcription factor activity, RNA polymerase II-specific"/>
    <property type="evidence" value="ECO:0007669"/>
    <property type="project" value="TreeGrafter"/>
</dbReference>
<keyword evidence="3 5" id="KW-0863">Zinc-finger</keyword>